<keyword evidence="4" id="KW-0732">Signal</keyword>
<feature type="domain" description="Knottins-like" evidence="5">
    <location>
        <begin position="247"/>
        <end position="283"/>
    </location>
</feature>
<evidence type="ECO:0000256" key="2">
    <source>
        <dbReference type="ARBA" id="ARBA00022525"/>
    </source>
</evidence>
<feature type="domain" description="Knottins-like" evidence="5">
    <location>
        <begin position="188"/>
        <end position="226"/>
    </location>
</feature>
<feature type="signal peptide" evidence="4">
    <location>
        <begin position="1"/>
        <end position="17"/>
    </location>
</feature>
<evidence type="ECO:0000256" key="3">
    <source>
        <dbReference type="ARBA" id="ARBA00023157"/>
    </source>
</evidence>
<feature type="domain" description="Knottins-like" evidence="5">
    <location>
        <begin position="32"/>
        <end position="63"/>
    </location>
</feature>
<feature type="domain" description="Knottins-like" evidence="5">
    <location>
        <begin position="129"/>
        <end position="167"/>
    </location>
</feature>
<dbReference type="InterPro" id="IPR003614">
    <property type="entry name" value="Knottins"/>
</dbReference>
<dbReference type="SMART" id="SM00505">
    <property type="entry name" value="Knot1"/>
    <property type="match status" value="7"/>
</dbReference>
<evidence type="ECO:0000313" key="7">
    <source>
        <dbReference type="Proteomes" id="UP001152562"/>
    </source>
</evidence>
<accession>A0A9P0XJ93</accession>
<name>A0A9P0XJ93_PIEBR</name>
<organism evidence="6 7">
    <name type="scientific">Pieris brassicae</name>
    <name type="common">White butterfly</name>
    <name type="synonym">Large white butterfly</name>
    <dbReference type="NCBI Taxonomy" id="7116"/>
    <lineage>
        <taxon>Eukaryota</taxon>
        <taxon>Metazoa</taxon>
        <taxon>Ecdysozoa</taxon>
        <taxon>Arthropoda</taxon>
        <taxon>Hexapoda</taxon>
        <taxon>Insecta</taxon>
        <taxon>Pterygota</taxon>
        <taxon>Neoptera</taxon>
        <taxon>Endopterygota</taxon>
        <taxon>Lepidoptera</taxon>
        <taxon>Glossata</taxon>
        <taxon>Ditrysia</taxon>
        <taxon>Papilionoidea</taxon>
        <taxon>Pieridae</taxon>
        <taxon>Pierinae</taxon>
        <taxon>Pieris</taxon>
    </lineage>
</organism>
<feature type="domain" description="Knottins-like" evidence="5">
    <location>
        <begin position="67"/>
        <end position="108"/>
    </location>
</feature>
<dbReference type="GO" id="GO:0005576">
    <property type="term" value="C:extracellular region"/>
    <property type="evidence" value="ECO:0007669"/>
    <property type="project" value="UniProtKB-SubCell"/>
</dbReference>
<gene>
    <name evidence="6" type="ORF">PIBRA_LOCUS12308</name>
</gene>
<evidence type="ECO:0000313" key="6">
    <source>
        <dbReference type="EMBL" id="CAH4036520.1"/>
    </source>
</evidence>
<dbReference type="GO" id="GO:0051707">
    <property type="term" value="P:response to other organism"/>
    <property type="evidence" value="ECO:0007669"/>
    <property type="project" value="UniProtKB-ARBA"/>
</dbReference>
<dbReference type="GO" id="GO:0006952">
    <property type="term" value="P:defense response"/>
    <property type="evidence" value="ECO:0007669"/>
    <property type="project" value="InterPro"/>
</dbReference>
<dbReference type="AlphaFoldDB" id="A0A9P0XJ93"/>
<feature type="domain" description="Knottins-like" evidence="5">
    <location>
        <begin position="397"/>
        <end position="439"/>
    </location>
</feature>
<protein>
    <recommendedName>
        <fullName evidence="5">Knottins-like domain-containing protein</fullName>
    </recommendedName>
</protein>
<keyword evidence="2" id="KW-0964">Secreted</keyword>
<dbReference type="InterPro" id="IPR036574">
    <property type="entry name" value="Scorpion_toxin-like_sf"/>
</dbReference>
<reference evidence="6" key="1">
    <citation type="submission" date="2022-05" db="EMBL/GenBank/DDBJ databases">
        <authorList>
            <person name="Okamura Y."/>
        </authorList>
    </citation>
    <scope>NUCLEOTIDE SEQUENCE</scope>
</reference>
<dbReference type="EMBL" id="CALOZG010000075">
    <property type="protein sequence ID" value="CAH4036520.1"/>
    <property type="molecule type" value="Genomic_DNA"/>
</dbReference>
<proteinExistence type="predicted"/>
<keyword evidence="7" id="KW-1185">Reference proteome</keyword>
<dbReference type="Proteomes" id="UP001152562">
    <property type="component" value="Unassembled WGS sequence"/>
</dbReference>
<evidence type="ECO:0000259" key="5">
    <source>
        <dbReference type="SMART" id="SM00505"/>
    </source>
</evidence>
<keyword evidence="3" id="KW-1015">Disulfide bond</keyword>
<comment type="subcellular location">
    <subcellularLocation>
        <location evidence="1">Secreted</location>
    </subcellularLocation>
</comment>
<feature type="chain" id="PRO_5040111505" description="Knottins-like domain-containing protein" evidence="4">
    <location>
        <begin position="18"/>
        <end position="528"/>
    </location>
</feature>
<evidence type="ECO:0000256" key="1">
    <source>
        <dbReference type="ARBA" id="ARBA00004613"/>
    </source>
</evidence>
<dbReference type="Gene3D" id="3.30.30.10">
    <property type="entry name" value="Knottin, scorpion toxin-like"/>
    <property type="match status" value="10"/>
</dbReference>
<sequence length="528" mass="58964">MVLNLLVFVSIIYCTSAYVTVTVYEEDAIILKACSPATCNQMCQRMGFPGGDCINNNRCECQKFVDKPETDSSSLRSCNLRACEQLCRRLGFPSGACVDDRCKCDNFLVSKNIADIENNNDVSFDTGDMDVNPLRSCNLRACEQLCRRLGFPGGACVGDRCKCDNFLESENIADIENNNDVSFDTGDMDVNPLRSCNLRACEQLCRRLGFPGGACVGDKCKCDNFLELENIADIENNNDVSFDTGNMDVNPLRSCNLRACEQLCRRLGFPGGACVGDRCKCDNFFESENIADTENKNDVSLDAGDMDVNPLRRCHLQACEQLCRRLGFHGVCVGDRCKCDNFRTSKDEYSEDASTLRDCNYQECDQRCRRLGFPGGACVGSRCKCDNFRSTQFIRGLDSAKINTEYRSCNYRECDRRCRRLKFPGGACVNNRCKCDNFLQLLSNEESSATNTTYNPLENDVKCDSTQCKTSCSERGLHNGICIERECYCDMEDAETSSLPCEPHACNVTCQVMKRLGGFCLLGKCICY</sequence>
<evidence type="ECO:0000256" key="4">
    <source>
        <dbReference type="SAM" id="SignalP"/>
    </source>
</evidence>
<feature type="domain" description="Knottins-like" evidence="5">
    <location>
        <begin position="345"/>
        <end position="389"/>
    </location>
</feature>
<comment type="caution">
    <text evidence="6">The sequence shown here is derived from an EMBL/GenBank/DDBJ whole genome shotgun (WGS) entry which is preliminary data.</text>
</comment>
<dbReference type="SUPFAM" id="SSF57095">
    <property type="entry name" value="Scorpion toxin-like"/>
    <property type="match status" value="1"/>
</dbReference>